<geneLocation type="plasmid" evidence="1">
    <name>unnamed</name>
</geneLocation>
<protein>
    <submittedName>
        <fullName evidence="1">Recombinase</fullName>
    </submittedName>
</protein>
<dbReference type="RefSeq" id="WP_236923366.1">
    <property type="nucleotide sequence ID" value="NZ_CP014078.2"/>
</dbReference>
<dbReference type="InterPro" id="IPR031875">
    <property type="entry name" value="RecA_dep_nuc"/>
</dbReference>
<accession>A0A2K9YV45</accession>
<gene>
    <name evidence="1" type="ORF">AL551_27495</name>
</gene>
<sequence>LPLCKWHHQYAAPAEVRDQYPWLVPVHADGKIGGKADFMRHNADEMTLYLMAIELIN</sequence>
<dbReference type="AlphaFoldDB" id="A0A2K9YV45"/>
<reference evidence="1" key="1">
    <citation type="submission" date="2018-01" db="EMBL/GenBank/DDBJ databases">
        <title>FDA dAtabase for Regulatory Grade micrObial Sequences (FDA-ARGOS): Supporting development and validation of Infectious Disease Dx tests.</title>
        <authorList>
            <person name="Case J."/>
            <person name="Tallon L."/>
            <person name="Sadzewicz L."/>
            <person name="Sengamalay N."/>
            <person name="Nagaraj S."/>
            <person name="Vavikolanu K."/>
            <person name="Aluvathingal J."/>
            <person name="Nadendla S."/>
            <person name="Hobson J."/>
            <person name="Sichtig H."/>
        </authorList>
    </citation>
    <scope>NUCLEOTIDE SEQUENCE</scope>
    <source>
        <strain evidence="1">FDAARGOS_95</strain>
        <plasmid evidence="1">unnamed</plasmid>
    </source>
</reference>
<evidence type="ECO:0000313" key="1">
    <source>
        <dbReference type="EMBL" id="AUW39318.1"/>
    </source>
</evidence>
<dbReference type="EMBL" id="CP014078">
    <property type="protein sequence ID" value="AUW39318.1"/>
    <property type="molecule type" value="Genomic_DNA"/>
</dbReference>
<name>A0A2K9YV45_ECOLX</name>
<dbReference type="Pfam" id="PF16786">
    <property type="entry name" value="RecA_dep_nuc"/>
    <property type="match status" value="1"/>
</dbReference>
<keyword evidence="1" id="KW-0614">Plasmid</keyword>
<organism evidence="1">
    <name type="scientific">Escherichia coli</name>
    <dbReference type="NCBI Taxonomy" id="562"/>
    <lineage>
        <taxon>Bacteria</taxon>
        <taxon>Pseudomonadati</taxon>
        <taxon>Pseudomonadota</taxon>
        <taxon>Gammaproteobacteria</taxon>
        <taxon>Enterobacterales</taxon>
        <taxon>Enterobacteriaceae</taxon>
        <taxon>Escherichia</taxon>
    </lineage>
</organism>
<feature type="non-terminal residue" evidence="1">
    <location>
        <position position="1"/>
    </location>
</feature>
<proteinExistence type="predicted"/>
<dbReference type="Gene3D" id="3.30.40.190">
    <property type="match status" value="1"/>
</dbReference>